<evidence type="ECO:0000256" key="1">
    <source>
        <dbReference type="SAM" id="MobiDB-lite"/>
    </source>
</evidence>
<comment type="caution">
    <text evidence="5">The sequence shown here is derived from an EMBL/GenBank/DDBJ whole genome shotgun (WGS) entry which is preliminary data.</text>
</comment>
<feature type="compositionally biased region" description="Acidic residues" evidence="1">
    <location>
        <begin position="113"/>
        <end position="140"/>
    </location>
</feature>
<dbReference type="InterPro" id="IPR041679">
    <property type="entry name" value="DNA2/NAM7-like_C"/>
</dbReference>
<feature type="region of interest" description="Disordered" evidence="1">
    <location>
        <begin position="1"/>
        <end position="36"/>
    </location>
</feature>
<feature type="compositionally biased region" description="Basic and acidic residues" evidence="1">
    <location>
        <begin position="1458"/>
        <end position="1473"/>
    </location>
</feature>
<evidence type="ECO:0000259" key="2">
    <source>
        <dbReference type="Pfam" id="PF13086"/>
    </source>
</evidence>
<evidence type="ECO:0000259" key="4">
    <source>
        <dbReference type="Pfam" id="PF18741"/>
    </source>
</evidence>
<feature type="compositionally biased region" description="Acidic residues" evidence="1">
    <location>
        <begin position="152"/>
        <end position="178"/>
    </location>
</feature>
<dbReference type="Gene3D" id="3.40.50.300">
    <property type="entry name" value="P-loop containing nucleotide triphosphate hydrolases"/>
    <property type="match status" value="3"/>
</dbReference>
<accession>A0A7X0LJN2</accession>
<dbReference type="SUPFAM" id="SSF52540">
    <property type="entry name" value="P-loop containing nucleoside triphosphate hydrolases"/>
    <property type="match status" value="1"/>
</dbReference>
<organism evidence="5 6">
    <name type="scientific">Algisphaera agarilytica</name>
    <dbReference type="NCBI Taxonomy" id="1385975"/>
    <lineage>
        <taxon>Bacteria</taxon>
        <taxon>Pseudomonadati</taxon>
        <taxon>Planctomycetota</taxon>
        <taxon>Phycisphaerae</taxon>
        <taxon>Phycisphaerales</taxon>
        <taxon>Phycisphaeraceae</taxon>
        <taxon>Algisphaera</taxon>
    </lineage>
</organism>
<dbReference type="Pfam" id="PF13195">
    <property type="entry name" value="DUF4011"/>
    <property type="match status" value="1"/>
</dbReference>
<feature type="domain" description="DNA2/NAM7 helicase helicase" evidence="2">
    <location>
        <begin position="394"/>
        <end position="471"/>
    </location>
</feature>
<dbReference type="PANTHER" id="PTHR10887:SF530">
    <property type="entry name" value="SUPERFAMILY I DNA HELICASES"/>
    <property type="match status" value="1"/>
</dbReference>
<dbReference type="FunFam" id="3.40.50.300:FF:002063">
    <property type="entry name" value="DNA helicase related protein"/>
    <property type="match status" value="1"/>
</dbReference>
<dbReference type="PANTHER" id="PTHR10887">
    <property type="entry name" value="DNA2/NAM7 HELICASE FAMILY"/>
    <property type="match status" value="1"/>
</dbReference>
<evidence type="ECO:0000259" key="3">
    <source>
        <dbReference type="Pfam" id="PF13087"/>
    </source>
</evidence>
<dbReference type="InterPro" id="IPR011335">
    <property type="entry name" value="Restrct_endonuc-II-like"/>
</dbReference>
<protein>
    <submittedName>
        <fullName evidence="5">Flagellar biosynthesis GTPase FlhF</fullName>
    </submittedName>
</protein>
<keyword evidence="5" id="KW-0966">Cell projection</keyword>
<dbReference type="CDD" id="cd18808">
    <property type="entry name" value="SF1_C_Upf1"/>
    <property type="match status" value="1"/>
</dbReference>
<evidence type="ECO:0000313" key="5">
    <source>
        <dbReference type="EMBL" id="MBB6429017.1"/>
    </source>
</evidence>
<dbReference type="Pfam" id="PF13087">
    <property type="entry name" value="AAA_12"/>
    <property type="match status" value="1"/>
</dbReference>
<feature type="region of interest" description="Disordered" evidence="1">
    <location>
        <begin position="109"/>
        <end position="182"/>
    </location>
</feature>
<dbReference type="InterPro" id="IPR025103">
    <property type="entry name" value="DUF4011"/>
</dbReference>
<dbReference type="InterPro" id="IPR049468">
    <property type="entry name" value="Restrct_endonuc-II-like_dom"/>
</dbReference>
<name>A0A7X0LJN2_9BACT</name>
<evidence type="ECO:0000313" key="6">
    <source>
        <dbReference type="Proteomes" id="UP000541810"/>
    </source>
</evidence>
<proteinExistence type="predicted"/>
<reference evidence="5 6" key="1">
    <citation type="submission" date="2020-08" db="EMBL/GenBank/DDBJ databases">
        <title>Genomic Encyclopedia of Type Strains, Phase IV (KMG-IV): sequencing the most valuable type-strain genomes for metagenomic binning, comparative biology and taxonomic classification.</title>
        <authorList>
            <person name="Goeker M."/>
        </authorList>
    </citation>
    <scope>NUCLEOTIDE SEQUENCE [LARGE SCALE GENOMIC DNA]</scope>
    <source>
        <strain evidence="5 6">DSM 103725</strain>
    </source>
</reference>
<gene>
    <name evidence="5" type="ORF">HNQ40_000823</name>
</gene>
<dbReference type="GO" id="GO:0004386">
    <property type="term" value="F:helicase activity"/>
    <property type="evidence" value="ECO:0007669"/>
    <property type="project" value="InterPro"/>
</dbReference>
<dbReference type="Gene3D" id="3.40.960.10">
    <property type="entry name" value="VSR Endonuclease"/>
    <property type="match status" value="1"/>
</dbReference>
<dbReference type="InterPro" id="IPR045055">
    <property type="entry name" value="DNA2/NAM7-like"/>
</dbReference>
<keyword evidence="6" id="KW-1185">Reference proteome</keyword>
<dbReference type="SUPFAM" id="SSF52980">
    <property type="entry name" value="Restriction endonuclease-like"/>
    <property type="match status" value="1"/>
</dbReference>
<dbReference type="Pfam" id="PF18741">
    <property type="entry name" value="MTES_1575"/>
    <property type="match status" value="1"/>
</dbReference>
<sequence length="1661" mass="183692">MTDDANALPPENAPDPSPETPADAASADTPEAVPASLLDVKAEAPTASPLVRRLDAARQDLLELSTRNRLLNTPRRRKRSRALEIVDEQSDAVFHLLVDKGNALSFVPAPEKEESEVEPVETPAEPEPEAEVESLPEVEEGSAGAIFRDAEAGDSEEESASVEEAAEGEAEDEEDAPEIDPARLTDRKLQTMLNAEDLQKRLLRTFYDARTSQQEQGVNTLFLALGFLKWYEEERPDKARHAPLLLVPVHLERKNARTRFSLTYDDSEITTNLSLQAKLKAEFGLDLPEVPELDDDFKPSTYIDEVRQLVEGIDGWEVLGDDIVLSFFSFSKFLMYRDLDPENWQDEKELAEHPLLEQLLGDSGFQDHEPVVPEDVMLDTVIGPEEMIHVVPADTSQAIAVEGVRQGRNMVVQGPPGTGKSQTIANLIAAAVKEGKKVLFVAEKMAALEVVKRRLTNVGIGDMCLELHSHKARKRAVLDDLEHTLALGGPKHKATEAYFEKLASTRDTLNEHAKALHTEIGESEETPYHAIGELVRLRAAGVSPADFTLDNPAAWTAAQAESARQTLGEFVEQVETVGTPGEHPWRGASIDSILPMDLQRLVEKLPSAAASLRGAETKARALADALEDDAQTTAGHTQTLSSRARRLAAVPMLDREAIQNEVWAQQATALSELVEHGLNLTAVRKQLDGKVNDAGWSADLTQTRLDLASFGKSWLRWLNPAYKRAKRQLAAVLTGPPPKPLEERLKLVDQLLEAQKTLKAIERDDAIGRYAFGTMWRGEASDWDALGKLHGWNRRNDEQGDAERCRELVAKIEDVSPLTGLADEADDAVASAGRAFEAATGPVQLDLNEAFGVEQVSDVALGLAAKRIEEWVQQPDGLTRWISVRDRRASAQALGMAQLVEQLNDGERAPADAAHAFDMAYYEALLRHTFEAHPELARFTGESHEHTLEQFRKLDGDRLALARHEVATAHHDGLPRGGGEVGQVGLLRREFQKKRRHLPLRRLLREAGLAIQAIKPVFMMSPMSVAQYLEPGGLEFDLMLMDEASQVRPVDALGAVSRCQQIVVVGDDKQLPPTRFFDAMTSGGDEDETDDTELDTSDLESILGLCTAQNMPSAMLRWHYRSQHPSLIAVSNREFYESNLFVIPSPRRDPEDLGLRFHKITEGHFDRGGTATHRVEAQTIAEAVMRHATETPELTLGVGAFSVRQRDAILDEIEHLRRKNKDVEGFFAEDTEEPFFVKNLENIQGDERDVIFISVGYGPDEEGNLTMNFGPLSNDGGERRLNVLITRAKKRLEVFSSMTADDIDLSRVSKRGPAAFRTFLRYAQTGTFDGRAPERFGDLSVFEQSVADALTEAGHTVEAHVGEAGFYVDLAIVDPETPGRYLLGITLDGPGYGACRSARERDSSREFILKMRGWSIHRLWSIDWFNRPHEQLQKILDAVESARAGQAESGSKPAKSRPVIEREAVDPEQETDRFAGIPSGPYVEASFKKVPRKDLEDLDNFQLIELVTKVVEIEEPVHGEEVMRRAADIYKVDRMTSKVTRLLESALADAVNAGKLENGLGFYSLPGVSTVSQVRSRADVESPGLRKPEFLPPAEVRFALESVARVAIGVSKEDAVIESSRLLGFASTRSNLREVIERELEALLGRGILEEREGAVFIAQG</sequence>
<dbReference type="InterPro" id="IPR047187">
    <property type="entry name" value="SF1_C_Upf1"/>
</dbReference>
<feature type="region of interest" description="Disordered" evidence="1">
    <location>
        <begin position="1443"/>
        <end position="1476"/>
    </location>
</feature>
<dbReference type="InterPro" id="IPR027417">
    <property type="entry name" value="P-loop_NTPase"/>
</dbReference>
<dbReference type="Pfam" id="PF13086">
    <property type="entry name" value="AAA_11"/>
    <property type="match status" value="1"/>
</dbReference>
<keyword evidence="5" id="KW-0282">Flagellum</keyword>
<dbReference type="RefSeq" id="WP_184676618.1">
    <property type="nucleotide sequence ID" value="NZ_JACHGY010000001.1"/>
</dbReference>
<feature type="domain" description="DNA2/NAM7 helicase-like C-terminal" evidence="3">
    <location>
        <begin position="1105"/>
        <end position="1297"/>
    </location>
</feature>
<dbReference type="EMBL" id="JACHGY010000001">
    <property type="protein sequence ID" value="MBB6429017.1"/>
    <property type="molecule type" value="Genomic_DNA"/>
</dbReference>
<dbReference type="Proteomes" id="UP000541810">
    <property type="component" value="Unassembled WGS sequence"/>
</dbReference>
<dbReference type="InterPro" id="IPR041677">
    <property type="entry name" value="DNA2/NAM7_AAA_11"/>
</dbReference>
<keyword evidence="5" id="KW-0969">Cilium</keyword>
<feature type="domain" description="Restriction endonuclease type II-like" evidence="4">
    <location>
        <begin position="1342"/>
        <end position="1438"/>
    </location>
</feature>